<accession>A0A454CUB5</accession>
<dbReference type="EMBL" id="AJSR01001840">
    <property type="protein sequence ID" value="EKM29994.1"/>
    <property type="molecule type" value="Genomic_DNA"/>
</dbReference>
<sequence length="17" mass="1980">RLFLQQAQIGGLYRTLC</sequence>
<organism evidence="1 2">
    <name type="scientific">Vibrio harveyi</name>
    <name type="common">Beneckea harveyi</name>
    <dbReference type="NCBI Taxonomy" id="669"/>
    <lineage>
        <taxon>Bacteria</taxon>
        <taxon>Pseudomonadati</taxon>
        <taxon>Pseudomonadota</taxon>
        <taxon>Gammaproteobacteria</taxon>
        <taxon>Vibrionales</taxon>
        <taxon>Vibrionaceae</taxon>
        <taxon>Vibrio</taxon>
    </lineage>
</organism>
<gene>
    <name evidence="1" type="ORF">VCHENC02_4241B</name>
</gene>
<reference evidence="1 2" key="1">
    <citation type="submission" date="2012-10" db="EMBL/GenBank/DDBJ databases">
        <title>Genome sequence of Vibrio Cholerae HENC-02.</title>
        <authorList>
            <person name="Eppinger M."/>
            <person name="Hasan N.A."/>
            <person name="Sengamalay N."/>
            <person name="Hine E."/>
            <person name="Su Q."/>
            <person name="Daugherty S.C."/>
            <person name="Young S."/>
            <person name="Sadzewicz L."/>
            <person name="Tallon L."/>
            <person name="Cebula T.A."/>
            <person name="Ravel J."/>
            <person name="Colwell R.R."/>
        </authorList>
    </citation>
    <scope>NUCLEOTIDE SEQUENCE [LARGE SCALE GENOMIC DNA]</scope>
    <source>
        <strain evidence="1 2">HENC-02</strain>
    </source>
</reference>
<dbReference type="AlphaFoldDB" id="A0A454CUB5"/>
<proteinExistence type="predicted"/>
<comment type="caution">
    <text evidence="1">The sequence shown here is derived from an EMBL/GenBank/DDBJ whole genome shotgun (WGS) entry which is preliminary data.</text>
</comment>
<name>A0A454CUB5_VIBHA</name>
<protein>
    <submittedName>
        <fullName evidence="1">Uncharacterized protein</fullName>
    </submittedName>
</protein>
<evidence type="ECO:0000313" key="2">
    <source>
        <dbReference type="Proteomes" id="UP000008367"/>
    </source>
</evidence>
<evidence type="ECO:0000313" key="1">
    <source>
        <dbReference type="EMBL" id="EKM29994.1"/>
    </source>
</evidence>
<dbReference type="Proteomes" id="UP000008367">
    <property type="component" value="Unassembled WGS sequence"/>
</dbReference>
<feature type="non-terminal residue" evidence="1">
    <location>
        <position position="1"/>
    </location>
</feature>